<dbReference type="AlphaFoldDB" id="A0A0K0EQR0"/>
<dbReference type="Pfam" id="PF09379">
    <property type="entry name" value="FERM_N"/>
    <property type="match status" value="1"/>
</dbReference>
<feature type="domain" description="FERM" evidence="1">
    <location>
        <begin position="45"/>
        <end position="372"/>
    </location>
</feature>
<dbReference type="InterPro" id="IPR019749">
    <property type="entry name" value="Band_41_domain"/>
</dbReference>
<evidence type="ECO:0000313" key="2">
    <source>
        <dbReference type="WBParaSite" id="SSTP_0001179100.1"/>
    </source>
</evidence>
<dbReference type="CDD" id="cd01765">
    <property type="entry name" value="FERM_F0_F1"/>
    <property type="match status" value="1"/>
</dbReference>
<sequence>MNICGILLLYFKLDKPLSFSMSFLFDGLQIFTPYFNDNDSEKDETFLNVTFLDGSTKSMRISKKATGEKVCRRVLEYLNIIDTEFFGLMVKSRSRKVEEDGSKEVEIYDYKNWEWINEKRKVYQMIPKNAHGLCVLLRVKFFPIDPTKVVDCFSRRLIFLDIKEKIRNGVWCFDEYSKSETIEIVFLAVKAFDPTPISCNNTQQFVKEAKEFSDLLMIKKGISFDDVLRESIRIETSFEKLSKYYENSPVRLFSNVNKDTCVLEFLKKVKDTNDYGVFIFNEVKNKYDITRKIVVNPFGITVIISNEENRIFRKWSNVKSISKKGRNVKISFTKDVDDCEKFSSINFCKKLVDAKSLFTIATGYHKYANDYLQKVVAEEERMRMSIKSRHGSVDSDISNFSSQFSTKSSARNSIVERLSSIRKRFSSNTASLSMKLRASPLSSLSSRNFNAANDSGVFNDSILTTSASNSVNLNNSIFETPCRNKLLSNCS</sequence>
<dbReference type="Gene3D" id="3.10.20.90">
    <property type="entry name" value="Phosphatidylinositol 3-kinase Catalytic Subunit, Chain A, domain 1"/>
    <property type="match status" value="1"/>
</dbReference>
<name>A0A0K0EQR0_STRER</name>
<dbReference type="SUPFAM" id="SSF54236">
    <property type="entry name" value="Ubiquitin-like"/>
    <property type="match status" value="1"/>
</dbReference>
<dbReference type="PANTHER" id="PTHR45706:SF4">
    <property type="entry name" value="TYROSINE-PROTEIN PHOSPHATASE"/>
    <property type="match status" value="1"/>
</dbReference>
<dbReference type="STRING" id="6248.A0A0K0EQR0"/>
<accession>A0A0K0EQR0</accession>
<protein>
    <submittedName>
        <fullName evidence="2">FERM domain-containing protein</fullName>
    </submittedName>
</protein>
<dbReference type="InterPro" id="IPR029071">
    <property type="entry name" value="Ubiquitin-like_domsf"/>
</dbReference>
<proteinExistence type="predicted"/>
<reference evidence="2" key="1">
    <citation type="submission" date="2015-08" db="UniProtKB">
        <authorList>
            <consortium name="WormBaseParasite"/>
        </authorList>
    </citation>
    <scope>IDENTIFICATION</scope>
</reference>
<dbReference type="WBParaSite" id="SSTP_0001179100.1">
    <property type="protein sequence ID" value="SSTP_0001179100.1"/>
    <property type="gene ID" value="SSTP_0001179100"/>
</dbReference>
<dbReference type="PROSITE" id="PS50057">
    <property type="entry name" value="FERM_3"/>
    <property type="match status" value="1"/>
</dbReference>
<dbReference type="PANTHER" id="PTHR45706">
    <property type="entry name" value="TYROSINE-PROTEIN PHOSPHATASE"/>
    <property type="match status" value="1"/>
</dbReference>
<dbReference type="InterPro" id="IPR000299">
    <property type="entry name" value="FERM_domain"/>
</dbReference>
<dbReference type="GO" id="GO:0004725">
    <property type="term" value="F:protein tyrosine phosphatase activity"/>
    <property type="evidence" value="ECO:0007669"/>
    <property type="project" value="TreeGrafter"/>
</dbReference>
<dbReference type="InterPro" id="IPR018979">
    <property type="entry name" value="FERM_N"/>
</dbReference>
<organism evidence="2">
    <name type="scientific">Strongyloides stercoralis</name>
    <name type="common">Threadworm</name>
    <dbReference type="NCBI Taxonomy" id="6248"/>
    <lineage>
        <taxon>Eukaryota</taxon>
        <taxon>Metazoa</taxon>
        <taxon>Ecdysozoa</taxon>
        <taxon>Nematoda</taxon>
        <taxon>Chromadorea</taxon>
        <taxon>Rhabditida</taxon>
        <taxon>Tylenchina</taxon>
        <taxon>Panagrolaimomorpha</taxon>
        <taxon>Strongyloidoidea</taxon>
        <taxon>Strongyloididae</taxon>
        <taxon>Strongyloides</taxon>
    </lineage>
</organism>
<dbReference type="SMART" id="SM00295">
    <property type="entry name" value="B41"/>
    <property type="match status" value="1"/>
</dbReference>
<evidence type="ECO:0000259" key="1">
    <source>
        <dbReference type="PROSITE" id="PS50057"/>
    </source>
</evidence>